<feature type="domain" description="PEP-utilising enzyme C-terminal" evidence="3">
    <location>
        <begin position="14"/>
        <end position="151"/>
    </location>
</feature>
<feature type="non-terminal residue" evidence="4">
    <location>
        <position position="1"/>
    </location>
</feature>
<dbReference type="InterPro" id="IPR015813">
    <property type="entry name" value="Pyrv/PenolPyrv_kinase-like_dom"/>
</dbReference>
<feature type="non-terminal residue" evidence="4">
    <location>
        <position position="154"/>
    </location>
</feature>
<dbReference type="Pfam" id="PF02896">
    <property type="entry name" value="PEP-utilizers_C"/>
    <property type="match status" value="1"/>
</dbReference>
<dbReference type="GO" id="GO:0050242">
    <property type="term" value="F:pyruvate, phosphate dikinase activity"/>
    <property type="evidence" value="ECO:0007669"/>
    <property type="project" value="InterPro"/>
</dbReference>
<dbReference type="PANTHER" id="PTHR22931">
    <property type="entry name" value="PHOSPHOENOLPYRUVATE DIKINASE-RELATED"/>
    <property type="match status" value="1"/>
</dbReference>
<evidence type="ECO:0000313" key="5">
    <source>
        <dbReference type="Proteomes" id="UP001288778"/>
    </source>
</evidence>
<dbReference type="AlphaFoldDB" id="A0AAW9HY60"/>
<gene>
    <name evidence="4" type="ORF">GNF68_16015</name>
</gene>
<comment type="caution">
    <text evidence="4">The sequence shown here is derived from an EMBL/GenBank/DDBJ whole genome shotgun (WGS) entry which is preliminary data.</text>
</comment>
<evidence type="ECO:0000256" key="1">
    <source>
        <dbReference type="ARBA" id="ARBA00020138"/>
    </source>
</evidence>
<evidence type="ECO:0000259" key="3">
    <source>
        <dbReference type="Pfam" id="PF02896"/>
    </source>
</evidence>
<dbReference type="RefSeq" id="WP_322395727.1">
    <property type="nucleotide sequence ID" value="NZ_WNUI01000374.1"/>
</dbReference>
<sequence length="154" mass="17300">LSNTVEDRVEALDKLLPMQQKDFVDIYKVMGDRPVNIRLLDPPLHEFLPHDDETIEELAKDMNIQASEIKKRIVDLAEFNPMLGHRGCRLAVTYPEIAVMQTKAIINAAIEVTKEGVNVEPDIMIPLVGALNEFKVVKNIIVETANAIIEESNV</sequence>
<reference evidence="4" key="1">
    <citation type="submission" date="2019-11" db="EMBL/GenBank/DDBJ databases">
        <title>Characterization of Clostridium perfringens isolates from swine manure treated agricultural soils.</title>
        <authorList>
            <person name="Wushke S.T."/>
        </authorList>
    </citation>
    <scope>NUCLEOTIDE SEQUENCE</scope>
    <source>
        <strain evidence="4">X94</strain>
    </source>
</reference>
<dbReference type="Gene3D" id="3.20.20.60">
    <property type="entry name" value="Phosphoenolpyruvate-binding domains"/>
    <property type="match status" value="1"/>
</dbReference>
<evidence type="ECO:0000313" key="4">
    <source>
        <dbReference type="EMBL" id="MDZ4910502.1"/>
    </source>
</evidence>
<accession>A0AAW9HY60</accession>
<protein>
    <recommendedName>
        <fullName evidence="1">Pyruvate, phosphate dikinase</fullName>
    </recommendedName>
    <alternativeName>
        <fullName evidence="2">Pyruvate, orthophosphate dikinase</fullName>
    </alternativeName>
</protein>
<organism evidence="4 5">
    <name type="scientific">Clostridium perfringens</name>
    <dbReference type="NCBI Taxonomy" id="1502"/>
    <lineage>
        <taxon>Bacteria</taxon>
        <taxon>Bacillati</taxon>
        <taxon>Bacillota</taxon>
        <taxon>Clostridia</taxon>
        <taxon>Eubacteriales</taxon>
        <taxon>Clostridiaceae</taxon>
        <taxon>Clostridium</taxon>
    </lineage>
</organism>
<dbReference type="InterPro" id="IPR000121">
    <property type="entry name" value="PEP_util_C"/>
</dbReference>
<dbReference type="Proteomes" id="UP001288778">
    <property type="component" value="Unassembled WGS sequence"/>
</dbReference>
<proteinExistence type="predicted"/>
<keyword evidence="4" id="KW-0670">Pyruvate</keyword>
<dbReference type="PANTHER" id="PTHR22931:SF9">
    <property type="entry name" value="PYRUVATE, PHOSPHATE DIKINASE 1, CHLOROPLASTIC"/>
    <property type="match status" value="1"/>
</dbReference>
<dbReference type="SUPFAM" id="SSF51621">
    <property type="entry name" value="Phosphoenolpyruvate/pyruvate domain"/>
    <property type="match status" value="1"/>
</dbReference>
<dbReference type="EMBL" id="WNUI01000374">
    <property type="protein sequence ID" value="MDZ4910502.1"/>
    <property type="molecule type" value="Genomic_DNA"/>
</dbReference>
<name>A0AAW9HY60_CLOPF</name>
<dbReference type="InterPro" id="IPR040442">
    <property type="entry name" value="Pyrv_kinase-like_dom_sf"/>
</dbReference>
<dbReference type="InterPro" id="IPR010121">
    <property type="entry name" value="Pyruvate_phosphate_dikinase"/>
</dbReference>
<evidence type="ECO:0000256" key="2">
    <source>
        <dbReference type="ARBA" id="ARBA00032883"/>
    </source>
</evidence>
<keyword evidence="4" id="KW-0808">Transferase</keyword>